<dbReference type="OrthoDB" id="10052168at2759"/>
<evidence type="ECO:0000256" key="5">
    <source>
        <dbReference type="ARBA" id="ARBA00022801"/>
    </source>
</evidence>
<comment type="function">
    <text evidence="9">Hydrolyzes dipeptides containing N-terminal aspartate residues.</text>
</comment>
<evidence type="ECO:0000313" key="12">
    <source>
        <dbReference type="EMBL" id="TRY70522.1"/>
    </source>
</evidence>
<proteinExistence type="inferred from homology"/>
<dbReference type="SUPFAM" id="SSF52317">
    <property type="entry name" value="Class I glutamine amidotransferase-like"/>
    <property type="match status" value="1"/>
</dbReference>
<comment type="subcellular location">
    <subcellularLocation>
        <location evidence="1">Cytoplasm</location>
    </subcellularLocation>
</comment>
<comment type="caution">
    <text evidence="12">The sequence shown here is derived from an EMBL/GenBank/DDBJ whole genome shotgun (WGS) entry which is preliminary data.</text>
</comment>
<protein>
    <recommendedName>
        <fullName evidence="10">dipeptidase E</fullName>
        <ecNumber evidence="10">3.4.13.21</ecNumber>
    </recommendedName>
    <alternativeName>
        <fullName evidence="11">Asp-specific dipeptidase</fullName>
    </alternativeName>
</protein>
<dbReference type="PANTHER" id="PTHR20842:SF0">
    <property type="entry name" value="ALPHA-ASPARTYL DIPEPTIDASE"/>
    <property type="match status" value="1"/>
</dbReference>
<dbReference type="AlphaFoldDB" id="A0A553NYN6"/>
<name>A0A553NYN6_TIGCA</name>
<keyword evidence="5" id="KW-0378">Hydrolase</keyword>
<accession>A0A553NYN6</accession>
<reference evidence="12 13" key="1">
    <citation type="journal article" date="2018" name="Nat. Ecol. Evol.">
        <title>Genomic signatures of mitonuclear coevolution across populations of Tigriopus californicus.</title>
        <authorList>
            <person name="Barreto F.S."/>
            <person name="Watson E.T."/>
            <person name="Lima T.G."/>
            <person name="Willett C.S."/>
            <person name="Edmands S."/>
            <person name="Li W."/>
            <person name="Burton R.S."/>
        </authorList>
    </citation>
    <scope>NUCLEOTIDE SEQUENCE [LARGE SCALE GENOMIC DNA]</scope>
    <source>
        <strain evidence="12 13">San Diego</strain>
    </source>
</reference>
<evidence type="ECO:0000256" key="8">
    <source>
        <dbReference type="ARBA" id="ARBA00050239"/>
    </source>
</evidence>
<dbReference type="PANTHER" id="PTHR20842">
    <property type="entry name" value="PROTEASE S51 ALPHA-ASPARTYL DIPEPTIDASE"/>
    <property type="match status" value="1"/>
</dbReference>
<dbReference type="FunFam" id="3.40.50.880:FF:000007">
    <property type="entry name" value="Peptidase E"/>
    <property type="match status" value="1"/>
</dbReference>
<dbReference type="InterPro" id="IPR005320">
    <property type="entry name" value="Peptidase_S51"/>
</dbReference>
<evidence type="ECO:0000256" key="9">
    <source>
        <dbReference type="ARBA" id="ARBA00058347"/>
    </source>
</evidence>
<evidence type="ECO:0000256" key="4">
    <source>
        <dbReference type="ARBA" id="ARBA00022670"/>
    </source>
</evidence>
<evidence type="ECO:0000256" key="1">
    <source>
        <dbReference type="ARBA" id="ARBA00004496"/>
    </source>
</evidence>
<dbReference type="Proteomes" id="UP000318571">
    <property type="component" value="Chromosome 9"/>
</dbReference>
<dbReference type="EC" id="3.4.13.21" evidence="10"/>
<dbReference type="NCBIfam" id="NF003642">
    <property type="entry name" value="PRK05282.1"/>
    <property type="match status" value="1"/>
</dbReference>
<evidence type="ECO:0000256" key="7">
    <source>
        <dbReference type="ARBA" id="ARBA00022997"/>
    </source>
</evidence>
<keyword evidence="3" id="KW-0963">Cytoplasm</keyword>
<dbReference type="GO" id="GO:0005737">
    <property type="term" value="C:cytoplasm"/>
    <property type="evidence" value="ECO:0007669"/>
    <property type="project" value="UniProtKB-SubCell"/>
</dbReference>
<dbReference type="OMA" id="PWGYAVE"/>
<sequence length="249" mass="27468">MSSSPYPARQLLLLSNSTLHPGGYLEYAQGYIKDFLGRSAVKKVLFVPFALRDHQGYTDKVKAALGPWGFQVEGLHDFADKCQAVNSAQAIFIGGGNTFQLLKGLYDFQVLEAIRSRVLDHGIPYMGSSAGTNVSTKSIHTTNDMPIVFPPSFEALNLVPFNINPHYLDTDPNSTHKGETREERIRQYQQVPGVPPVVALREGSLLEVTGDHAILKGQLEALLFRGDAEPRSYPTGTDFGFLFQELKAQ</sequence>
<keyword evidence="4" id="KW-0645">Protease</keyword>
<organism evidence="12 13">
    <name type="scientific">Tigriopus californicus</name>
    <name type="common">Marine copepod</name>
    <dbReference type="NCBI Taxonomy" id="6832"/>
    <lineage>
        <taxon>Eukaryota</taxon>
        <taxon>Metazoa</taxon>
        <taxon>Ecdysozoa</taxon>
        <taxon>Arthropoda</taxon>
        <taxon>Crustacea</taxon>
        <taxon>Multicrustacea</taxon>
        <taxon>Hexanauplia</taxon>
        <taxon>Copepoda</taxon>
        <taxon>Harpacticoida</taxon>
        <taxon>Harpacticidae</taxon>
        <taxon>Tigriopus</taxon>
    </lineage>
</organism>
<dbReference type="Gene3D" id="3.40.50.880">
    <property type="match status" value="1"/>
</dbReference>
<dbReference type="STRING" id="6832.A0A553NYN6"/>
<dbReference type="GO" id="GO:0016805">
    <property type="term" value="F:dipeptidase activity"/>
    <property type="evidence" value="ECO:0007669"/>
    <property type="project" value="UniProtKB-KW"/>
</dbReference>
<evidence type="ECO:0000256" key="10">
    <source>
        <dbReference type="ARBA" id="ARBA00066675"/>
    </source>
</evidence>
<evidence type="ECO:0000256" key="3">
    <source>
        <dbReference type="ARBA" id="ARBA00022490"/>
    </source>
</evidence>
<gene>
    <name evidence="12" type="ORF">TCAL_10667</name>
</gene>
<dbReference type="InterPro" id="IPR029062">
    <property type="entry name" value="Class_I_gatase-like"/>
</dbReference>
<keyword evidence="7" id="KW-0224">Dipeptidase</keyword>
<dbReference type="GO" id="GO:0008236">
    <property type="term" value="F:serine-type peptidase activity"/>
    <property type="evidence" value="ECO:0007669"/>
    <property type="project" value="UniProtKB-KW"/>
</dbReference>
<keyword evidence="6" id="KW-0720">Serine protease</keyword>
<comment type="catalytic activity">
    <reaction evidence="8">
        <text>Dipeptidase E catalyzes the hydrolysis of dipeptides Asp-|-Xaa. It does not act on peptides with N-terminal Glu, Asn or Gln, nor does it cleave isoaspartyl peptides.</text>
        <dbReference type="EC" id="3.4.13.21"/>
    </reaction>
</comment>
<keyword evidence="13" id="KW-1185">Reference proteome</keyword>
<dbReference type="Pfam" id="PF03575">
    <property type="entry name" value="Peptidase_S51"/>
    <property type="match status" value="1"/>
</dbReference>
<evidence type="ECO:0000256" key="11">
    <source>
        <dbReference type="ARBA" id="ARBA00075877"/>
    </source>
</evidence>
<evidence type="ECO:0000256" key="2">
    <source>
        <dbReference type="ARBA" id="ARBA00006534"/>
    </source>
</evidence>
<evidence type="ECO:0000313" key="13">
    <source>
        <dbReference type="Proteomes" id="UP000318571"/>
    </source>
</evidence>
<comment type="similarity">
    <text evidence="2">Belongs to the peptidase S51 family.</text>
</comment>
<evidence type="ECO:0000256" key="6">
    <source>
        <dbReference type="ARBA" id="ARBA00022825"/>
    </source>
</evidence>
<dbReference type="CDD" id="cd03146">
    <property type="entry name" value="GAT1_Peptidase_E"/>
    <property type="match status" value="1"/>
</dbReference>
<dbReference type="GO" id="GO:0006508">
    <property type="term" value="P:proteolysis"/>
    <property type="evidence" value="ECO:0007669"/>
    <property type="project" value="UniProtKB-KW"/>
</dbReference>
<dbReference type="EMBL" id="VCGU01000009">
    <property type="protein sequence ID" value="TRY70522.1"/>
    <property type="molecule type" value="Genomic_DNA"/>
</dbReference>